<sequence length="117" mass="14160">MAKLTSLRPRLGGLRPRLASVPVDRQSFDRQRDQRGWRRWYKTTRWQKLRMSILLRDLFTCQWPGCGRVEADTSQLVADHRRPHRGDEVLFWDERNLWCLCKRCHDSAKQREERRGL</sequence>
<proteinExistence type="inferred from homology"/>
<reference evidence="6" key="1">
    <citation type="submission" date="2016-03" db="EMBL/GenBank/DDBJ databases">
        <title>Sphingomonas melonis TY, whole genome shotgun sequencing.</title>
        <authorList>
            <person name="Wang H."/>
            <person name="Zhu P."/>
        </authorList>
    </citation>
    <scope>NUCLEOTIDE SEQUENCE [LARGE SCALE GENOMIC DNA]</scope>
    <source>
        <strain evidence="6">TY</strain>
    </source>
</reference>
<dbReference type="GO" id="GO:0016787">
    <property type="term" value="F:hydrolase activity"/>
    <property type="evidence" value="ECO:0007669"/>
    <property type="project" value="UniProtKB-KW"/>
</dbReference>
<evidence type="ECO:0000256" key="4">
    <source>
        <dbReference type="ARBA" id="ARBA00040194"/>
    </source>
</evidence>
<evidence type="ECO:0000313" key="7">
    <source>
        <dbReference type="Proteomes" id="UP000078460"/>
    </source>
</evidence>
<dbReference type="InterPro" id="IPR002711">
    <property type="entry name" value="HNH"/>
</dbReference>
<dbReference type="GO" id="GO:0003676">
    <property type="term" value="F:nucleic acid binding"/>
    <property type="evidence" value="ECO:0007669"/>
    <property type="project" value="InterPro"/>
</dbReference>
<comment type="similarity">
    <text evidence="3">Belongs to the HNH nuclease family.</text>
</comment>
<evidence type="ECO:0000256" key="3">
    <source>
        <dbReference type="ARBA" id="ARBA00038412"/>
    </source>
</evidence>
<dbReference type="GO" id="GO:0008270">
    <property type="term" value="F:zinc ion binding"/>
    <property type="evidence" value="ECO:0007669"/>
    <property type="project" value="InterPro"/>
</dbReference>
<dbReference type="Gene3D" id="1.10.30.50">
    <property type="match status" value="1"/>
</dbReference>
<evidence type="ECO:0000256" key="1">
    <source>
        <dbReference type="ARBA" id="ARBA00022722"/>
    </source>
</evidence>
<dbReference type="GO" id="GO:0005829">
    <property type="term" value="C:cytosol"/>
    <property type="evidence" value="ECO:0007669"/>
    <property type="project" value="TreeGrafter"/>
</dbReference>
<evidence type="ECO:0000313" key="6">
    <source>
        <dbReference type="EMBL" id="KZB94223.1"/>
    </source>
</evidence>
<dbReference type="AlphaFoldDB" id="A0A175Y0I7"/>
<dbReference type="KEGG" id="smy:BJP26_00510"/>
<dbReference type="PANTHER" id="PTHR41286">
    <property type="entry name" value="HNH NUCLEASE YAJD-RELATED"/>
    <property type="match status" value="1"/>
</dbReference>
<keyword evidence="2" id="KW-0378">Hydrolase</keyword>
<dbReference type="GO" id="GO:0004519">
    <property type="term" value="F:endonuclease activity"/>
    <property type="evidence" value="ECO:0007669"/>
    <property type="project" value="UniProtKB-KW"/>
</dbReference>
<dbReference type="CDD" id="cd00085">
    <property type="entry name" value="HNHc"/>
    <property type="match status" value="1"/>
</dbReference>
<dbReference type="SMART" id="SM00507">
    <property type="entry name" value="HNHc"/>
    <property type="match status" value="1"/>
</dbReference>
<keyword evidence="7" id="KW-1185">Reference proteome</keyword>
<accession>A0A175Y0I7</accession>
<keyword evidence="6" id="KW-0255">Endonuclease</keyword>
<protein>
    <recommendedName>
        <fullName evidence="4">Putative HNH nuclease YajD</fullName>
    </recommendedName>
</protein>
<organism evidence="6 7">
    <name type="scientific">Sphingomonas melonis TY</name>
    <dbReference type="NCBI Taxonomy" id="621456"/>
    <lineage>
        <taxon>Bacteria</taxon>
        <taxon>Pseudomonadati</taxon>
        <taxon>Pseudomonadota</taxon>
        <taxon>Alphaproteobacteria</taxon>
        <taxon>Sphingomonadales</taxon>
        <taxon>Sphingomonadaceae</taxon>
        <taxon>Sphingomonas</taxon>
    </lineage>
</organism>
<dbReference type="Proteomes" id="UP000078460">
    <property type="component" value="Unassembled WGS sequence"/>
</dbReference>
<dbReference type="EMBL" id="LQCK02000045">
    <property type="protein sequence ID" value="KZB94223.1"/>
    <property type="molecule type" value="Genomic_DNA"/>
</dbReference>
<dbReference type="OrthoDB" id="5292295at2"/>
<dbReference type="Pfam" id="PF01844">
    <property type="entry name" value="HNH"/>
    <property type="match status" value="1"/>
</dbReference>
<feature type="domain" description="HNH nuclease" evidence="5">
    <location>
        <begin position="48"/>
        <end position="106"/>
    </location>
</feature>
<dbReference type="STRING" id="621456.BJP26_00510"/>
<dbReference type="InterPro" id="IPR003615">
    <property type="entry name" value="HNH_nuc"/>
</dbReference>
<comment type="caution">
    <text evidence="6">The sequence shown here is derived from an EMBL/GenBank/DDBJ whole genome shotgun (WGS) entry which is preliminary data.</text>
</comment>
<dbReference type="PANTHER" id="PTHR41286:SF1">
    <property type="entry name" value="HNH NUCLEASE YAJD-RELATED"/>
    <property type="match status" value="1"/>
</dbReference>
<name>A0A175Y0I7_9SPHN</name>
<gene>
    <name evidence="6" type="ORF">AVM11_08870</name>
</gene>
<evidence type="ECO:0000256" key="2">
    <source>
        <dbReference type="ARBA" id="ARBA00022801"/>
    </source>
</evidence>
<evidence type="ECO:0000259" key="5">
    <source>
        <dbReference type="SMART" id="SM00507"/>
    </source>
</evidence>
<keyword evidence="1" id="KW-0540">Nuclease</keyword>